<feature type="region of interest" description="Disordered" evidence="1">
    <location>
        <begin position="232"/>
        <end position="254"/>
    </location>
</feature>
<organism evidence="2">
    <name type="scientific">marine sediment metagenome</name>
    <dbReference type="NCBI Taxonomy" id="412755"/>
    <lineage>
        <taxon>unclassified sequences</taxon>
        <taxon>metagenomes</taxon>
        <taxon>ecological metagenomes</taxon>
    </lineage>
</organism>
<sequence length="254" mass="28681">MSKFKNGDKVKVKVGKSSSSKELDGRIGIVINAENNRECCNLDIEDDKTGVWYDELELVSPKREFKIGDRVRVVSYWGCIGNSEIDGNEGIFKGMTKKKGYEGEYTVDVGGFLNEIIAHKIELIEPVEVEKYQEEYKAEYKDEVKHMVFEVGDKVKMLNLPSGCIGTFPEDMIGKVVTITRVDSSYDEGGSIFHLNDNKWCCNVCAKDMELISKNNEVKSMDGETLTSEIDLKDMKGANREEAKKQCVEERKNA</sequence>
<dbReference type="AlphaFoldDB" id="A0A0F9SIK1"/>
<feature type="non-terminal residue" evidence="2">
    <location>
        <position position="254"/>
    </location>
</feature>
<evidence type="ECO:0000256" key="1">
    <source>
        <dbReference type="SAM" id="MobiDB-lite"/>
    </source>
</evidence>
<protein>
    <submittedName>
        <fullName evidence="2">Uncharacterized protein</fullName>
    </submittedName>
</protein>
<comment type="caution">
    <text evidence="2">The sequence shown here is derived from an EMBL/GenBank/DDBJ whole genome shotgun (WGS) entry which is preliminary data.</text>
</comment>
<proteinExistence type="predicted"/>
<reference evidence="2" key="1">
    <citation type="journal article" date="2015" name="Nature">
        <title>Complex archaea that bridge the gap between prokaryotes and eukaryotes.</title>
        <authorList>
            <person name="Spang A."/>
            <person name="Saw J.H."/>
            <person name="Jorgensen S.L."/>
            <person name="Zaremba-Niedzwiedzka K."/>
            <person name="Martijn J."/>
            <person name="Lind A.E."/>
            <person name="van Eijk R."/>
            <person name="Schleper C."/>
            <person name="Guy L."/>
            <person name="Ettema T.J."/>
        </authorList>
    </citation>
    <scope>NUCLEOTIDE SEQUENCE</scope>
</reference>
<accession>A0A0F9SIK1</accession>
<name>A0A0F9SIK1_9ZZZZ</name>
<dbReference type="EMBL" id="LAZR01002503">
    <property type="protein sequence ID" value="KKN29183.1"/>
    <property type="molecule type" value="Genomic_DNA"/>
</dbReference>
<evidence type="ECO:0000313" key="2">
    <source>
        <dbReference type="EMBL" id="KKN29183.1"/>
    </source>
</evidence>
<gene>
    <name evidence="2" type="ORF">LCGC14_0846360</name>
</gene>